<dbReference type="Proteomes" id="UP000724874">
    <property type="component" value="Unassembled WGS sequence"/>
</dbReference>
<dbReference type="EMBL" id="JADNYJ010000038">
    <property type="protein sequence ID" value="KAF8902101.1"/>
    <property type="molecule type" value="Genomic_DNA"/>
</dbReference>
<evidence type="ECO:0000259" key="2">
    <source>
        <dbReference type="PROSITE" id="PS50076"/>
    </source>
</evidence>
<dbReference type="GO" id="GO:0031072">
    <property type="term" value="F:heat shock protein binding"/>
    <property type="evidence" value="ECO:0007669"/>
    <property type="project" value="TreeGrafter"/>
</dbReference>
<dbReference type="Pfam" id="PF23302">
    <property type="entry name" value="HTH_DNAJC9"/>
    <property type="match status" value="1"/>
</dbReference>
<feature type="region of interest" description="Disordered" evidence="1">
    <location>
        <begin position="272"/>
        <end position="351"/>
    </location>
</feature>
<dbReference type="AlphaFoldDB" id="A0A9P5NS54"/>
<evidence type="ECO:0000313" key="3">
    <source>
        <dbReference type="EMBL" id="KAF8902101.1"/>
    </source>
</evidence>
<feature type="compositionally biased region" description="Basic residues" evidence="1">
    <location>
        <begin position="341"/>
        <end position="351"/>
    </location>
</feature>
<evidence type="ECO:0000313" key="4">
    <source>
        <dbReference type="Proteomes" id="UP000724874"/>
    </source>
</evidence>
<dbReference type="OrthoDB" id="110024at2759"/>
<feature type="domain" description="J" evidence="2">
    <location>
        <begin position="18"/>
        <end position="88"/>
    </location>
</feature>
<dbReference type="PROSITE" id="PS50076">
    <property type="entry name" value="DNAJ_2"/>
    <property type="match status" value="1"/>
</dbReference>
<dbReference type="InterPro" id="IPR052594">
    <property type="entry name" value="J_domain-containing_protein"/>
</dbReference>
<dbReference type="InterPro" id="IPR056453">
    <property type="entry name" value="HTH_DNAJC9"/>
</dbReference>
<evidence type="ECO:0000256" key="1">
    <source>
        <dbReference type="SAM" id="MobiDB-lite"/>
    </source>
</evidence>
<dbReference type="InterPro" id="IPR001623">
    <property type="entry name" value="DnaJ_domain"/>
</dbReference>
<keyword evidence="4" id="KW-1185">Reference proteome</keyword>
<dbReference type="GO" id="GO:0005737">
    <property type="term" value="C:cytoplasm"/>
    <property type="evidence" value="ECO:0007669"/>
    <property type="project" value="TreeGrafter"/>
</dbReference>
<dbReference type="SUPFAM" id="SSF46565">
    <property type="entry name" value="Chaperone J-domain"/>
    <property type="match status" value="1"/>
</dbReference>
<feature type="compositionally biased region" description="Basic residues" evidence="1">
    <location>
        <begin position="229"/>
        <end position="239"/>
    </location>
</feature>
<proteinExistence type="predicted"/>
<dbReference type="SMART" id="SM00271">
    <property type="entry name" value="DnaJ"/>
    <property type="match status" value="1"/>
</dbReference>
<dbReference type="PROSITE" id="PS00636">
    <property type="entry name" value="DNAJ_1"/>
    <property type="match status" value="1"/>
</dbReference>
<accession>A0A9P5NS54</accession>
<feature type="compositionally biased region" description="Basic and acidic residues" evidence="1">
    <location>
        <begin position="319"/>
        <end position="333"/>
    </location>
</feature>
<dbReference type="GO" id="GO:0005634">
    <property type="term" value="C:nucleus"/>
    <property type="evidence" value="ECO:0007669"/>
    <property type="project" value="TreeGrafter"/>
</dbReference>
<sequence length="351" mass="39172">MDDNDPINQFFPGQEDVDLYAVLLLEKDAAVDAIKKSYRRLALVYHPDKHAAATEQAKQDASTKFQQIGFAYAVLSDSKRKARYDSTGKTDEGFDLGAADDGWEAYFEELFDRVTRGKLDEMKKEYQGSSEELEDLKAAYETTGGSLGELMTYIPHSTHDDEARFIVIITNLIKEGELKATPIWLSSSKDEKAKMVRKKESEKEAKEAEALAKELGVWDEFYGNGKATDRKKAKNKAKGKGAEAEADEDHSVLQALILKKKEKNMDSFFDSLATKYAEPPTKSSSRGKGKKRNHDVDEEESPKKKSRSNPPPPEINDEEFAKLQEKLFGDKAKTSIAPAAGKKKGKASKVK</sequence>
<dbReference type="PANTHER" id="PTHR44144:SF1">
    <property type="entry name" value="DNAJ HOMOLOG SUBFAMILY C MEMBER 9"/>
    <property type="match status" value="1"/>
</dbReference>
<dbReference type="Gene3D" id="1.10.287.110">
    <property type="entry name" value="DnaJ domain"/>
    <property type="match status" value="1"/>
</dbReference>
<dbReference type="Pfam" id="PF00226">
    <property type="entry name" value="DnaJ"/>
    <property type="match status" value="1"/>
</dbReference>
<protein>
    <recommendedName>
        <fullName evidence="2">J domain-containing protein</fullName>
    </recommendedName>
</protein>
<dbReference type="CDD" id="cd06257">
    <property type="entry name" value="DnaJ"/>
    <property type="match status" value="1"/>
</dbReference>
<feature type="region of interest" description="Disordered" evidence="1">
    <location>
        <begin position="228"/>
        <end position="251"/>
    </location>
</feature>
<organism evidence="3 4">
    <name type="scientific">Gymnopilus junonius</name>
    <name type="common">Spectacular rustgill mushroom</name>
    <name type="synonym">Gymnopilus spectabilis subsp. junonius</name>
    <dbReference type="NCBI Taxonomy" id="109634"/>
    <lineage>
        <taxon>Eukaryota</taxon>
        <taxon>Fungi</taxon>
        <taxon>Dikarya</taxon>
        <taxon>Basidiomycota</taxon>
        <taxon>Agaricomycotina</taxon>
        <taxon>Agaricomycetes</taxon>
        <taxon>Agaricomycetidae</taxon>
        <taxon>Agaricales</taxon>
        <taxon>Agaricineae</taxon>
        <taxon>Hymenogastraceae</taxon>
        <taxon>Gymnopilus</taxon>
    </lineage>
</organism>
<dbReference type="InterPro" id="IPR036869">
    <property type="entry name" value="J_dom_sf"/>
</dbReference>
<reference evidence="3" key="1">
    <citation type="submission" date="2020-11" db="EMBL/GenBank/DDBJ databases">
        <authorList>
            <consortium name="DOE Joint Genome Institute"/>
            <person name="Ahrendt S."/>
            <person name="Riley R."/>
            <person name="Andreopoulos W."/>
            <person name="LaButti K."/>
            <person name="Pangilinan J."/>
            <person name="Ruiz-duenas F.J."/>
            <person name="Barrasa J.M."/>
            <person name="Sanchez-Garcia M."/>
            <person name="Camarero S."/>
            <person name="Miyauchi S."/>
            <person name="Serrano A."/>
            <person name="Linde D."/>
            <person name="Babiker R."/>
            <person name="Drula E."/>
            <person name="Ayuso-Fernandez I."/>
            <person name="Pacheco R."/>
            <person name="Padilla G."/>
            <person name="Ferreira P."/>
            <person name="Barriuso J."/>
            <person name="Kellner H."/>
            <person name="Castanera R."/>
            <person name="Alfaro M."/>
            <person name="Ramirez L."/>
            <person name="Pisabarro A.G."/>
            <person name="Kuo A."/>
            <person name="Tritt A."/>
            <person name="Lipzen A."/>
            <person name="He G."/>
            <person name="Yan M."/>
            <person name="Ng V."/>
            <person name="Cullen D."/>
            <person name="Martin F."/>
            <person name="Rosso M.-N."/>
            <person name="Henrissat B."/>
            <person name="Hibbett D."/>
            <person name="Martinez A.T."/>
            <person name="Grigoriev I.V."/>
        </authorList>
    </citation>
    <scope>NUCLEOTIDE SEQUENCE</scope>
    <source>
        <strain evidence="3">AH 44721</strain>
    </source>
</reference>
<name>A0A9P5NS54_GYMJU</name>
<dbReference type="PRINTS" id="PR00625">
    <property type="entry name" value="JDOMAIN"/>
</dbReference>
<gene>
    <name evidence="3" type="ORF">CPB84DRAFT_1679218</name>
</gene>
<dbReference type="PANTHER" id="PTHR44144">
    <property type="entry name" value="DNAJ HOMOLOG SUBFAMILY C MEMBER 9"/>
    <property type="match status" value="1"/>
</dbReference>
<dbReference type="InterPro" id="IPR018253">
    <property type="entry name" value="DnaJ_domain_CS"/>
</dbReference>
<comment type="caution">
    <text evidence="3">The sequence shown here is derived from an EMBL/GenBank/DDBJ whole genome shotgun (WGS) entry which is preliminary data.</text>
</comment>